<dbReference type="InterPro" id="IPR036390">
    <property type="entry name" value="WH_DNA-bd_sf"/>
</dbReference>
<comment type="caution">
    <text evidence="6">The sequence shown here is derived from an EMBL/GenBank/DDBJ whole genome shotgun (WGS) entry which is preliminary data.</text>
</comment>
<dbReference type="RefSeq" id="WP_179582577.1">
    <property type="nucleotide sequence ID" value="NZ_JACBYR010000001.1"/>
</dbReference>
<dbReference type="Proteomes" id="UP000542125">
    <property type="component" value="Unassembled WGS sequence"/>
</dbReference>
<feature type="domain" description="HTH lysR-type" evidence="5">
    <location>
        <begin position="1"/>
        <end position="58"/>
    </location>
</feature>
<sequence>MDLKQLEYFIRVAELGGFTRASIALDIAQPALSRQVRQLEVELGHTLLIRNGRGVTLTESGKQLLEHARGILYQVSRTREELGRVSGALAGRVAVGLPPCFAKILTVPLTRAVRERMPNATLSITENLSTSLHESLVSGRLDIALLYNPPASADIESTVLLEENFYFVTRAQDSDGADSIPLRDVANHALVIPTRPNTIRMLVETELARLSKRPRIALEIDGIAAILDLVADGAGAAVLSRNAVDTAERRHLFHAVPIVDPHLRARLAVGVSARRPATLTQQAMQSVVRELVSTLLENPVTVSEPAPA</sequence>
<protein>
    <submittedName>
        <fullName evidence="6">LysR family nitrogen assimilation transcriptional regulator</fullName>
    </submittedName>
</protein>
<evidence type="ECO:0000313" key="7">
    <source>
        <dbReference type="Proteomes" id="UP000542125"/>
    </source>
</evidence>
<dbReference type="InterPro" id="IPR050950">
    <property type="entry name" value="HTH-type_LysR_regulators"/>
</dbReference>
<dbReference type="Pfam" id="PF03466">
    <property type="entry name" value="LysR_substrate"/>
    <property type="match status" value="1"/>
</dbReference>
<dbReference type="EMBL" id="JACBYR010000001">
    <property type="protein sequence ID" value="NYE80989.1"/>
    <property type="molecule type" value="Genomic_DNA"/>
</dbReference>
<dbReference type="InterPro" id="IPR000847">
    <property type="entry name" value="LysR_HTH_N"/>
</dbReference>
<evidence type="ECO:0000256" key="2">
    <source>
        <dbReference type="ARBA" id="ARBA00023015"/>
    </source>
</evidence>
<dbReference type="GO" id="GO:0005829">
    <property type="term" value="C:cytosol"/>
    <property type="evidence" value="ECO:0007669"/>
    <property type="project" value="TreeGrafter"/>
</dbReference>
<dbReference type="PROSITE" id="PS50931">
    <property type="entry name" value="HTH_LYSR"/>
    <property type="match status" value="1"/>
</dbReference>
<dbReference type="InterPro" id="IPR036388">
    <property type="entry name" value="WH-like_DNA-bd_sf"/>
</dbReference>
<dbReference type="GO" id="GO:0003700">
    <property type="term" value="F:DNA-binding transcription factor activity"/>
    <property type="evidence" value="ECO:0007669"/>
    <property type="project" value="InterPro"/>
</dbReference>
<evidence type="ECO:0000256" key="3">
    <source>
        <dbReference type="ARBA" id="ARBA00023125"/>
    </source>
</evidence>
<dbReference type="Gene3D" id="1.10.10.10">
    <property type="entry name" value="Winged helix-like DNA-binding domain superfamily/Winged helix DNA-binding domain"/>
    <property type="match status" value="1"/>
</dbReference>
<dbReference type="Pfam" id="PF00126">
    <property type="entry name" value="HTH_1"/>
    <property type="match status" value="1"/>
</dbReference>
<dbReference type="PANTHER" id="PTHR30419">
    <property type="entry name" value="HTH-TYPE TRANSCRIPTIONAL REGULATOR YBHD"/>
    <property type="match status" value="1"/>
</dbReference>
<dbReference type="AlphaFoldDB" id="A0A7Y9IRH6"/>
<dbReference type="PRINTS" id="PR00039">
    <property type="entry name" value="HTHLYSR"/>
</dbReference>
<reference evidence="6 7" key="1">
    <citation type="submission" date="2020-07" db="EMBL/GenBank/DDBJ databases">
        <title>Genomic Encyclopedia of Type Strains, Phase IV (KMG-V): Genome sequencing to study the core and pangenomes of soil and plant-associated prokaryotes.</title>
        <authorList>
            <person name="Whitman W."/>
        </authorList>
    </citation>
    <scope>NUCLEOTIDE SEQUENCE [LARGE SCALE GENOMIC DNA]</scope>
    <source>
        <strain evidence="6 7">SAS40</strain>
    </source>
</reference>
<keyword evidence="7" id="KW-1185">Reference proteome</keyword>
<organism evidence="6 7">
    <name type="scientific">Pigmentiphaga litoralis</name>
    <dbReference type="NCBI Taxonomy" id="516702"/>
    <lineage>
        <taxon>Bacteria</taxon>
        <taxon>Pseudomonadati</taxon>
        <taxon>Pseudomonadota</taxon>
        <taxon>Betaproteobacteria</taxon>
        <taxon>Burkholderiales</taxon>
        <taxon>Alcaligenaceae</taxon>
        <taxon>Pigmentiphaga</taxon>
    </lineage>
</organism>
<comment type="similarity">
    <text evidence="1">Belongs to the LysR transcriptional regulatory family.</text>
</comment>
<dbReference type="FunFam" id="1.10.10.10:FF:000001">
    <property type="entry name" value="LysR family transcriptional regulator"/>
    <property type="match status" value="1"/>
</dbReference>
<evidence type="ECO:0000256" key="4">
    <source>
        <dbReference type="ARBA" id="ARBA00023163"/>
    </source>
</evidence>
<keyword evidence="4" id="KW-0804">Transcription</keyword>
<dbReference type="SUPFAM" id="SSF46785">
    <property type="entry name" value="Winged helix' DNA-binding domain"/>
    <property type="match status" value="1"/>
</dbReference>
<keyword evidence="3" id="KW-0238">DNA-binding</keyword>
<evidence type="ECO:0000313" key="6">
    <source>
        <dbReference type="EMBL" id="NYE80989.1"/>
    </source>
</evidence>
<dbReference type="GO" id="GO:0003677">
    <property type="term" value="F:DNA binding"/>
    <property type="evidence" value="ECO:0007669"/>
    <property type="project" value="UniProtKB-KW"/>
</dbReference>
<evidence type="ECO:0000256" key="1">
    <source>
        <dbReference type="ARBA" id="ARBA00009437"/>
    </source>
</evidence>
<accession>A0A7Y9IRH6</accession>
<evidence type="ECO:0000259" key="5">
    <source>
        <dbReference type="PROSITE" id="PS50931"/>
    </source>
</evidence>
<name>A0A7Y9IRH6_9BURK</name>
<keyword evidence="2" id="KW-0805">Transcription regulation</keyword>
<dbReference type="InterPro" id="IPR005119">
    <property type="entry name" value="LysR_subst-bd"/>
</dbReference>
<dbReference type="Gene3D" id="3.40.190.290">
    <property type="match status" value="1"/>
</dbReference>
<gene>
    <name evidence="6" type="ORF">FHW18_000260</name>
</gene>
<proteinExistence type="inferred from homology"/>
<dbReference type="SUPFAM" id="SSF53850">
    <property type="entry name" value="Periplasmic binding protein-like II"/>
    <property type="match status" value="1"/>
</dbReference>